<evidence type="ECO:0000313" key="2">
    <source>
        <dbReference type="EMBL" id="GEO01677.1"/>
    </source>
</evidence>
<dbReference type="InterPro" id="IPR015927">
    <property type="entry name" value="Peptidase_S24_S26A/B/C"/>
</dbReference>
<comment type="caution">
    <text evidence="2">The sequence shown here is derived from an EMBL/GenBank/DDBJ whole genome shotgun (WGS) entry which is preliminary data.</text>
</comment>
<dbReference type="Pfam" id="PF00717">
    <property type="entry name" value="Peptidase_S24"/>
    <property type="match status" value="1"/>
</dbReference>
<feature type="domain" description="Peptidase S24/S26A/S26B/S26C" evidence="1">
    <location>
        <begin position="1"/>
        <end position="74"/>
    </location>
</feature>
<proteinExistence type="predicted"/>
<dbReference type="Gene3D" id="2.10.109.10">
    <property type="entry name" value="Umud Fragment, subunit A"/>
    <property type="match status" value="1"/>
</dbReference>
<dbReference type="SUPFAM" id="SSF51306">
    <property type="entry name" value="LexA/Signal peptidase"/>
    <property type="match status" value="1"/>
</dbReference>
<reference evidence="2 3" key="1">
    <citation type="submission" date="2019-07" db="EMBL/GenBank/DDBJ databases">
        <title>Whole genome shotgun sequence of Novosphingobium sediminis NBRC 106119.</title>
        <authorList>
            <person name="Hosoyama A."/>
            <person name="Uohara A."/>
            <person name="Ohji S."/>
            <person name="Ichikawa N."/>
        </authorList>
    </citation>
    <scope>NUCLEOTIDE SEQUENCE [LARGE SCALE GENOMIC DNA]</scope>
    <source>
        <strain evidence="2 3">NBRC 106119</strain>
    </source>
</reference>
<evidence type="ECO:0000259" key="1">
    <source>
        <dbReference type="Pfam" id="PF00717"/>
    </source>
</evidence>
<dbReference type="AlphaFoldDB" id="A0A512APY9"/>
<gene>
    <name evidence="2" type="ORF">NSE01_35090</name>
</gene>
<dbReference type="EMBL" id="BJYR01000025">
    <property type="protein sequence ID" value="GEO01677.1"/>
    <property type="molecule type" value="Genomic_DNA"/>
</dbReference>
<protein>
    <recommendedName>
        <fullName evidence="1">Peptidase S24/S26A/S26B/S26C domain-containing protein</fullName>
    </recommendedName>
</protein>
<accession>A0A512APY9</accession>
<evidence type="ECO:0000313" key="3">
    <source>
        <dbReference type="Proteomes" id="UP000321464"/>
    </source>
</evidence>
<keyword evidence="3" id="KW-1185">Reference proteome</keyword>
<sequence length="80" mass="9053">MAPTLLDDDTLLIDCSDRELGLGDQIWVFTYYNHGMVKRLRPAEHGLLHLLSDNPAVPDVIDSENSVQLLGRVVAYMRKM</sequence>
<dbReference type="Proteomes" id="UP000321464">
    <property type="component" value="Unassembled WGS sequence"/>
</dbReference>
<name>A0A512APY9_9SPHN</name>
<organism evidence="2 3">
    <name type="scientific">Novosphingobium sediminis</name>
    <dbReference type="NCBI Taxonomy" id="707214"/>
    <lineage>
        <taxon>Bacteria</taxon>
        <taxon>Pseudomonadati</taxon>
        <taxon>Pseudomonadota</taxon>
        <taxon>Alphaproteobacteria</taxon>
        <taxon>Sphingomonadales</taxon>
        <taxon>Sphingomonadaceae</taxon>
        <taxon>Novosphingobium</taxon>
    </lineage>
</organism>
<dbReference type="InterPro" id="IPR036286">
    <property type="entry name" value="LexA/Signal_pep-like_sf"/>
</dbReference>